<comment type="caution">
    <text evidence="1">The sequence shown here is derived from an EMBL/GenBank/DDBJ whole genome shotgun (WGS) entry which is preliminary data.</text>
</comment>
<keyword evidence="2" id="KW-1185">Reference proteome</keyword>
<proteinExistence type="predicted"/>
<reference evidence="1 2" key="1">
    <citation type="submission" date="2024-01" db="EMBL/GenBank/DDBJ databases">
        <title>The complete chloroplast genome sequence of Lithospermum erythrorhizon: insights into the phylogenetic relationship among Boraginaceae species and the maternal lineages of purple gromwells.</title>
        <authorList>
            <person name="Okada T."/>
            <person name="Watanabe K."/>
        </authorList>
    </citation>
    <scope>NUCLEOTIDE SEQUENCE [LARGE SCALE GENOMIC DNA]</scope>
</reference>
<evidence type="ECO:0000313" key="2">
    <source>
        <dbReference type="Proteomes" id="UP001454036"/>
    </source>
</evidence>
<sequence>MGLGDFPDLHDKLQGFFQQEERQIRRRQLLPRKAEVLEQEAAELEACEWDLHTRAQEQRSVVTQQDLEEPGTSQ</sequence>
<protein>
    <submittedName>
        <fullName evidence="1">Uncharacterized protein</fullName>
    </submittedName>
</protein>
<evidence type="ECO:0000313" key="1">
    <source>
        <dbReference type="EMBL" id="GAA0148421.1"/>
    </source>
</evidence>
<gene>
    <name evidence="1" type="ORF">LIER_07870</name>
</gene>
<name>A0AAV3PBU1_LITER</name>
<accession>A0AAV3PBU1</accession>
<dbReference type="Proteomes" id="UP001454036">
    <property type="component" value="Unassembled WGS sequence"/>
</dbReference>
<dbReference type="AlphaFoldDB" id="A0AAV3PBU1"/>
<dbReference type="EMBL" id="BAABME010001236">
    <property type="protein sequence ID" value="GAA0148421.1"/>
    <property type="molecule type" value="Genomic_DNA"/>
</dbReference>
<organism evidence="1 2">
    <name type="scientific">Lithospermum erythrorhizon</name>
    <name type="common">Purple gromwell</name>
    <name type="synonym">Lithospermum officinale var. erythrorhizon</name>
    <dbReference type="NCBI Taxonomy" id="34254"/>
    <lineage>
        <taxon>Eukaryota</taxon>
        <taxon>Viridiplantae</taxon>
        <taxon>Streptophyta</taxon>
        <taxon>Embryophyta</taxon>
        <taxon>Tracheophyta</taxon>
        <taxon>Spermatophyta</taxon>
        <taxon>Magnoliopsida</taxon>
        <taxon>eudicotyledons</taxon>
        <taxon>Gunneridae</taxon>
        <taxon>Pentapetalae</taxon>
        <taxon>asterids</taxon>
        <taxon>lamiids</taxon>
        <taxon>Boraginales</taxon>
        <taxon>Boraginaceae</taxon>
        <taxon>Boraginoideae</taxon>
        <taxon>Lithospermeae</taxon>
        <taxon>Lithospermum</taxon>
    </lineage>
</organism>